<evidence type="ECO:0000313" key="1">
    <source>
        <dbReference type="Proteomes" id="UP000887580"/>
    </source>
</evidence>
<accession>A0AC35FMP1</accession>
<proteinExistence type="predicted"/>
<dbReference type="Proteomes" id="UP000887580">
    <property type="component" value="Unplaced"/>
</dbReference>
<evidence type="ECO:0000313" key="2">
    <source>
        <dbReference type="WBParaSite" id="PS1159_v2.g19050.t1"/>
    </source>
</evidence>
<sequence>MAKPPPEQYATTNRVCCCNVKTAGYIVAIVEIVLCILALYGLFRNFQVFGSPYFFWFFVGIISIIIIIIGIIILILAIVKRKANWVIPHMFSQIFLTLFLFIVALVTAILLLFERYRGIRSLLGQGDYYMSDESTRFLGYLIILVYLAVALLEAFFIWIVYKLYLHLKECERIKTGQFSLLAAYDDEGYNSNVYIAPKNDSAHGGSPSAGDVYPYEPPVTPPPQGYRRPQ</sequence>
<dbReference type="WBParaSite" id="PS1159_v2.g19050.t1">
    <property type="protein sequence ID" value="PS1159_v2.g19050.t1"/>
    <property type="gene ID" value="PS1159_v2.g19050"/>
</dbReference>
<protein>
    <submittedName>
        <fullName evidence="2">Uncharacterized protein</fullName>
    </submittedName>
</protein>
<organism evidence="1 2">
    <name type="scientific">Panagrolaimus sp. PS1159</name>
    <dbReference type="NCBI Taxonomy" id="55785"/>
    <lineage>
        <taxon>Eukaryota</taxon>
        <taxon>Metazoa</taxon>
        <taxon>Ecdysozoa</taxon>
        <taxon>Nematoda</taxon>
        <taxon>Chromadorea</taxon>
        <taxon>Rhabditida</taxon>
        <taxon>Tylenchina</taxon>
        <taxon>Panagrolaimomorpha</taxon>
        <taxon>Panagrolaimoidea</taxon>
        <taxon>Panagrolaimidae</taxon>
        <taxon>Panagrolaimus</taxon>
    </lineage>
</organism>
<reference evidence="2" key="1">
    <citation type="submission" date="2022-11" db="UniProtKB">
        <authorList>
            <consortium name="WormBaseParasite"/>
        </authorList>
    </citation>
    <scope>IDENTIFICATION</scope>
</reference>
<name>A0AC35FMP1_9BILA</name>